<feature type="compositionally biased region" description="Low complexity" evidence="1">
    <location>
        <begin position="1"/>
        <end position="24"/>
    </location>
</feature>
<feature type="region of interest" description="Disordered" evidence="1">
    <location>
        <begin position="1"/>
        <end position="61"/>
    </location>
</feature>
<keyword evidence="3" id="KW-1185">Reference proteome</keyword>
<organism evidence="2 3">
    <name type="scientific">Euroglyphus maynei</name>
    <name type="common">Mayne's house dust mite</name>
    <dbReference type="NCBI Taxonomy" id="6958"/>
    <lineage>
        <taxon>Eukaryota</taxon>
        <taxon>Metazoa</taxon>
        <taxon>Ecdysozoa</taxon>
        <taxon>Arthropoda</taxon>
        <taxon>Chelicerata</taxon>
        <taxon>Arachnida</taxon>
        <taxon>Acari</taxon>
        <taxon>Acariformes</taxon>
        <taxon>Sarcoptiformes</taxon>
        <taxon>Astigmata</taxon>
        <taxon>Psoroptidia</taxon>
        <taxon>Analgoidea</taxon>
        <taxon>Pyroglyphidae</taxon>
        <taxon>Pyroglyphinae</taxon>
        <taxon>Euroglyphus</taxon>
    </lineage>
</organism>
<comment type="caution">
    <text evidence="2">The sequence shown here is derived from an EMBL/GenBank/DDBJ whole genome shotgun (WGS) entry which is preliminary data.</text>
</comment>
<evidence type="ECO:0000313" key="3">
    <source>
        <dbReference type="Proteomes" id="UP000194236"/>
    </source>
</evidence>
<evidence type="ECO:0000256" key="1">
    <source>
        <dbReference type="SAM" id="MobiDB-lite"/>
    </source>
</evidence>
<dbReference type="EMBL" id="MUJZ01022806">
    <property type="protein sequence ID" value="OTF79500.1"/>
    <property type="molecule type" value="Genomic_DNA"/>
</dbReference>
<reference evidence="2 3" key="1">
    <citation type="submission" date="2017-03" db="EMBL/GenBank/DDBJ databases">
        <title>Genome Survey of Euroglyphus maynei.</title>
        <authorList>
            <person name="Arlian L.G."/>
            <person name="Morgan M.S."/>
            <person name="Rider S.D."/>
        </authorList>
    </citation>
    <scope>NUCLEOTIDE SEQUENCE [LARGE SCALE GENOMIC DNA]</scope>
    <source>
        <strain evidence="2">Arlian Lab</strain>
        <tissue evidence="2">Whole body</tissue>
    </source>
</reference>
<feature type="compositionally biased region" description="Polar residues" evidence="1">
    <location>
        <begin position="37"/>
        <end position="52"/>
    </location>
</feature>
<dbReference type="AlphaFoldDB" id="A0A1Y3BF10"/>
<gene>
    <name evidence="2" type="ORF">BLA29_004495</name>
</gene>
<proteinExistence type="predicted"/>
<protein>
    <submittedName>
        <fullName evidence="2">Uncharacterized protein</fullName>
    </submittedName>
</protein>
<dbReference type="Proteomes" id="UP000194236">
    <property type="component" value="Unassembled WGS sequence"/>
</dbReference>
<sequence length="150" mass="16766">MFGQPQSQQQDQLSANQQFQQNLAKIRLAPGLMLSSDDPTSSGQRQVQTQDGGITITRGKPILLPPDANRILVATPSEDNLRFRTNSLQAQASHHNNRHSHHHQNRLQTFQPQASMMTEKSDAREFSEWWKERAASANTAPLTMLTGLPA</sequence>
<evidence type="ECO:0000313" key="2">
    <source>
        <dbReference type="EMBL" id="OTF79500.1"/>
    </source>
</evidence>
<accession>A0A1Y3BF10</accession>
<name>A0A1Y3BF10_EURMA</name>